<feature type="region of interest" description="Disordered" evidence="1">
    <location>
        <begin position="346"/>
        <end position="365"/>
    </location>
</feature>
<dbReference type="Proteomes" id="UP000593567">
    <property type="component" value="Unassembled WGS sequence"/>
</dbReference>
<feature type="compositionally biased region" description="Basic and acidic residues" evidence="1">
    <location>
        <begin position="610"/>
        <end position="620"/>
    </location>
</feature>
<protein>
    <submittedName>
        <fullName evidence="2">Uncharacterized protein</fullName>
    </submittedName>
</protein>
<feature type="compositionally biased region" description="Polar residues" evidence="1">
    <location>
        <begin position="665"/>
        <end position="693"/>
    </location>
</feature>
<gene>
    <name evidence="2" type="ORF">EB796_016608</name>
</gene>
<feature type="region of interest" description="Disordered" evidence="1">
    <location>
        <begin position="591"/>
        <end position="726"/>
    </location>
</feature>
<organism evidence="2 3">
    <name type="scientific">Bugula neritina</name>
    <name type="common">Brown bryozoan</name>
    <name type="synonym">Sertularia neritina</name>
    <dbReference type="NCBI Taxonomy" id="10212"/>
    <lineage>
        <taxon>Eukaryota</taxon>
        <taxon>Metazoa</taxon>
        <taxon>Spiralia</taxon>
        <taxon>Lophotrochozoa</taxon>
        <taxon>Bryozoa</taxon>
        <taxon>Gymnolaemata</taxon>
        <taxon>Cheilostomatida</taxon>
        <taxon>Flustrina</taxon>
        <taxon>Buguloidea</taxon>
        <taxon>Bugulidae</taxon>
        <taxon>Bugula</taxon>
    </lineage>
</organism>
<name>A0A7J7JHK8_BUGNE</name>
<feature type="compositionally biased region" description="Basic and acidic residues" evidence="1">
    <location>
        <begin position="447"/>
        <end position="457"/>
    </location>
</feature>
<evidence type="ECO:0000313" key="2">
    <source>
        <dbReference type="EMBL" id="KAF6025081.1"/>
    </source>
</evidence>
<feature type="region of interest" description="Disordered" evidence="1">
    <location>
        <begin position="407"/>
        <end position="466"/>
    </location>
</feature>
<comment type="caution">
    <text evidence="2">The sequence shown here is derived from an EMBL/GenBank/DDBJ whole genome shotgun (WGS) entry which is preliminary data.</text>
</comment>
<proteinExistence type="predicted"/>
<feature type="compositionally biased region" description="Polar residues" evidence="1">
    <location>
        <begin position="423"/>
        <end position="432"/>
    </location>
</feature>
<feature type="compositionally biased region" description="Polar residues" evidence="1">
    <location>
        <begin position="706"/>
        <end position="724"/>
    </location>
</feature>
<accession>A0A7J7JHK8</accession>
<evidence type="ECO:0000313" key="3">
    <source>
        <dbReference type="Proteomes" id="UP000593567"/>
    </source>
</evidence>
<sequence>MKVLNMLDEYGESPTDLYPSRHKGFPAHKQFANQPVGGAENVLRLDSVTPQSSPVSTKSKLFKEIIEPSRSKASIKQVEVQEVFDLEELSQNWDSTFITKPMYVWVPGKQKPRRRKRSKSSSTQANSKAETFMLKDVTNDLLPRQPSDVSRDPAKAKPTVPRSKSPLPTGGQPYSNVGQTPKDRMRFRVIMNELKDLPRPFVLEVLEKARRLDNKEDVLMLMERYLKTMRKSDWELSMVTGEVLQQQKMNSNMFGVTDRLRCISTNQVYKLDETDTAPPPLSAIPTEVMEGSISGSNRYKILPDIARRKKGSVRVHVSTTTQDSVKPFQYNKQSDMEFCLGPTRSLSTLISRPPSEEKSTDSVRDHGNAADLSVLYDQEMHFSTQMIVEVESLKLFLLIQSVERNQNTKAKGKAVRADGESAPNDSRTSSSVVPKAPAGTPYTPKTPFKDRNTERLPVEPLHSSPDGVGLEVIQEMTVVDEFPTDPKTLRPDPDLTTKSVIYARSVPSASKRRVVSANVPRYDTGSTGNRRMRSADVSLAVGEASSVGEIDQVFGTVPSIIPGRTTASRLDMASSASNWPIVDEEALLREQITPKPEPTRVASAPNQGPLHEKERRDTRPVTEPVTSEEEAQKTKIVVDLPPVTLDETSPAPPQPSPEPQGKTPRATTETSANQSESQPAAISQSDSISTVIPNSHLPGKPAVVQSEGSQDIPIQSNVSQPGTTDQREYELNKNMELNISSTNDPLSLVPEKLYREMDLTRDISLSADPPSLLVTPEGSPVKTRINDVPEKLVDSEVEKSGESAAAEENLAATKSLVNAMMQEDQGGLAG</sequence>
<feature type="compositionally biased region" description="Basic residues" evidence="1">
    <location>
        <begin position="110"/>
        <end position="119"/>
    </location>
</feature>
<dbReference type="EMBL" id="VXIV02002498">
    <property type="protein sequence ID" value="KAF6025081.1"/>
    <property type="molecule type" value="Genomic_DNA"/>
</dbReference>
<reference evidence="2" key="1">
    <citation type="submission" date="2020-06" db="EMBL/GenBank/DDBJ databases">
        <title>Draft genome of Bugula neritina, a colonial animal packing powerful symbionts and potential medicines.</title>
        <authorList>
            <person name="Rayko M."/>
        </authorList>
    </citation>
    <scope>NUCLEOTIDE SEQUENCE [LARGE SCALE GENOMIC DNA]</scope>
    <source>
        <strain evidence="2">Kwan_BN1</strain>
    </source>
</reference>
<dbReference type="OrthoDB" id="10033658at2759"/>
<feature type="compositionally biased region" description="Basic and acidic residues" evidence="1">
    <location>
        <begin position="354"/>
        <end position="365"/>
    </location>
</feature>
<feature type="region of interest" description="Disordered" evidence="1">
    <location>
        <begin position="108"/>
        <end position="181"/>
    </location>
</feature>
<evidence type="ECO:0000256" key="1">
    <source>
        <dbReference type="SAM" id="MobiDB-lite"/>
    </source>
</evidence>
<keyword evidence="3" id="KW-1185">Reference proteome</keyword>
<dbReference type="AlphaFoldDB" id="A0A7J7JHK8"/>